<reference evidence="3 4" key="1">
    <citation type="submission" date="2021-01" db="EMBL/GenBank/DDBJ databases">
        <title>Whole genome shotgun sequence of Verrucosispora andamanensis NBRC 109075.</title>
        <authorList>
            <person name="Komaki H."/>
            <person name="Tamura T."/>
        </authorList>
    </citation>
    <scope>NUCLEOTIDE SEQUENCE [LARGE SCALE GENOMIC DNA]</scope>
    <source>
        <strain evidence="3 4">NBRC 109075</strain>
    </source>
</reference>
<protein>
    <submittedName>
        <fullName evidence="3">Betaine-aldehyde dehydrogenase</fullName>
    </submittedName>
</protein>
<dbReference type="InterPro" id="IPR016162">
    <property type="entry name" value="Ald_DH_N"/>
</dbReference>
<dbReference type="InterPro" id="IPR016161">
    <property type="entry name" value="Ald_DH/histidinol_DH"/>
</dbReference>
<evidence type="ECO:0000259" key="2">
    <source>
        <dbReference type="Pfam" id="PF00171"/>
    </source>
</evidence>
<comment type="caution">
    <text evidence="3">The sequence shown here is derived from an EMBL/GenBank/DDBJ whole genome shotgun (WGS) entry which is preliminary data.</text>
</comment>
<keyword evidence="1" id="KW-0560">Oxidoreductase</keyword>
<proteinExistence type="predicted"/>
<gene>
    <name evidence="3" type="ORF">Van01_21590</name>
</gene>
<name>A0ABQ4HTK6_9ACTN</name>
<dbReference type="SUPFAM" id="SSF53720">
    <property type="entry name" value="ALDH-like"/>
    <property type="match status" value="1"/>
</dbReference>
<dbReference type="Gene3D" id="3.40.309.10">
    <property type="entry name" value="Aldehyde Dehydrogenase, Chain A, domain 2"/>
    <property type="match status" value="1"/>
</dbReference>
<feature type="domain" description="Aldehyde dehydrogenase" evidence="2">
    <location>
        <begin position="3"/>
        <end position="433"/>
    </location>
</feature>
<sequence length="437" mass="45078">MSAAAAAARSALPRWWATPPAGRRDALLRLADLIAGDAETLTGLQVLEIGLPRQFAAATPQVAAEFLRYNAGWVDKLGGEVAAGATSHGWSHTLDEPYGVVAALLPYNGAVAMLGQVLGPVLAAGNAVVVKPSELAPFTAVRIGELCQQAGLPTGLVNVVTSDAAGGEALVRTPGVDKVHLTGGVSTARRILAATADRLTPASLELGGSSAHLIFADADLRAAARQALAGAVILNGQACARGSRILVEDAVYDRVLDLVLARLSQLVVGDPQRPGTVLGPLVSRAAADRIVGVVDRARRDPAAGTLVAGGERPDGDLAGGFFVTPTVFSGVEPTAELAQEEVLGPVLAFSRFSAEDEAVTLANGTRYGLAAYLHTTDLRRAHRLVRALDAGAVWVNGFPGLSPATPFGGTGHSGYGRLGGRAGVEEFRRPKTVWFGR</sequence>
<dbReference type="InterPro" id="IPR015590">
    <property type="entry name" value="Aldehyde_DH_dom"/>
</dbReference>
<keyword evidence="4" id="KW-1185">Reference proteome</keyword>
<dbReference type="PANTHER" id="PTHR11699">
    <property type="entry name" value="ALDEHYDE DEHYDROGENASE-RELATED"/>
    <property type="match status" value="1"/>
</dbReference>
<accession>A0ABQ4HTK6</accession>
<dbReference type="Gene3D" id="3.40.605.10">
    <property type="entry name" value="Aldehyde Dehydrogenase, Chain A, domain 1"/>
    <property type="match status" value="1"/>
</dbReference>
<dbReference type="EMBL" id="BOOZ01000009">
    <property type="protein sequence ID" value="GIJ08945.1"/>
    <property type="molecule type" value="Genomic_DNA"/>
</dbReference>
<dbReference type="Pfam" id="PF00171">
    <property type="entry name" value="Aldedh"/>
    <property type="match status" value="1"/>
</dbReference>
<dbReference type="Proteomes" id="UP000647017">
    <property type="component" value="Unassembled WGS sequence"/>
</dbReference>
<evidence type="ECO:0000313" key="3">
    <source>
        <dbReference type="EMBL" id="GIJ08945.1"/>
    </source>
</evidence>
<evidence type="ECO:0000313" key="4">
    <source>
        <dbReference type="Proteomes" id="UP000647017"/>
    </source>
</evidence>
<dbReference type="InterPro" id="IPR016163">
    <property type="entry name" value="Ald_DH_C"/>
</dbReference>
<organism evidence="3 4">
    <name type="scientific">Micromonospora andamanensis</name>
    <dbReference type="NCBI Taxonomy" id="1287068"/>
    <lineage>
        <taxon>Bacteria</taxon>
        <taxon>Bacillati</taxon>
        <taxon>Actinomycetota</taxon>
        <taxon>Actinomycetes</taxon>
        <taxon>Micromonosporales</taxon>
        <taxon>Micromonosporaceae</taxon>
        <taxon>Micromonospora</taxon>
    </lineage>
</organism>
<evidence type="ECO:0000256" key="1">
    <source>
        <dbReference type="ARBA" id="ARBA00023002"/>
    </source>
</evidence>